<dbReference type="InterPro" id="IPR002155">
    <property type="entry name" value="Thiolase"/>
</dbReference>
<proteinExistence type="inferred from homology"/>
<evidence type="ECO:0000256" key="2">
    <source>
        <dbReference type="ARBA" id="ARBA00012705"/>
    </source>
</evidence>
<dbReference type="Pfam" id="PF00108">
    <property type="entry name" value="Thiolase_N"/>
    <property type="match status" value="2"/>
</dbReference>
<evidence type="ECO:0000256" key="3">
    <source>
        <dbReference type="ARBA" id="ARBA00022679"/>
    </source>
</evidence>
<protein>
    <recommendedName>
        <fullName evidence="2">acetyl-CoA C-acetyltransferase</fullName>
        <ecNumber evidence="2">2.3.1.9</ecNumber>
    </recommendedName>
</protein>
<feature type="active site" description="Proton acceptor" evidence="5">
    <location>
        <position position="370"/>
    </location>
</feature>
<name>A0A8J7TMI7_9BACT</name>
<dbReference type="NCBIfam" id="TIGR01930">
    <property type="entry name" value="AcCoA-C-Actrans"/>
    <property type="match status" value="1"/>
</dbReference>
<dbReference type="PROSITE" id="PS00099">
    <property type="entry name" value="THIOLASE_3"/>
    <property type="match status" value="1"/>
</dbReference>
<dbReference type="InterPro" id="IPR020617">
    <property type="entry name" value="Thiolase_C"/>
</dbReference>
<feature type="domain" description="Thiolase C-terminal" evidence="8">
    <location>
        <begin position="293"/>
        <end position="412"/>
    </location>
</feature>
<comment type="caution">
    <text evidence="9">The sequence shown here is derived from an EMBL/GenBank/DDBJ whole genome shotgun (WGS) entry which is preliminary data.</text>
</comment>
<comment type="similarity">
    <text evidence="1 6">Belongs to the thiolase-like superfamily. Thiolase family.</text>
</comment>
<dbReference type="PANTHER" id="PTHR18919:SF107">
    <property type="entry name" value="ACETYL-COA ACETYLTRANSFERASE, CYTOSOLIC"/>
    <property type="match status" value="1"/>
</dbReference>
<dbReference type="InterPro" id="IPR020616">
    <property type="entry name" value="Thiolase_N"/>
</dbReference>
<dbReference type="PIRSF" id="PIRSF000429">
    <property type="entry name" value="Ac-CoA_Ac_transf"/>
    <property type="match status" value="1"/>
</dbReference>
<evidence type="ECO:0000256" key="5">
    <source>
        <dbReference type="PIRSR" id="PIRSR000429-1"/>
    </source>
</evidence>
<evidence type="ECO:0000256" key="4">
    <source>
        <dbReference type="ARBA" id="ARBA00023315"/>
    </source>
</evidence>
<reference evidence="9" key="1">
    <citation type="submission" date="2021-02" db="EMBL/GenBank/DDBJ databases">
        <title>Genome-Resolved Metagenomics of a Microbial Community Performing Photosynthetic Biological Nutrient Removal.</title>
        <authorList>
            <person name="Mcdaniel E.A."/>
        </authorList>
    </citation>
    <scope>NUCLEOTIDE SEQUENCE</scope>
    <source>
        <strain evidence="9">UWPOB_OBS1</strain>
    </source>
</reference>
<evidence type="ECO:0000313" key="10">
    <source>
        <dbReference type="Proteomes" id="UP000664277"/>
    </source>
</evidence>
<dbReference type="CDD" id="cd00751">
    <property type="entry name" value="thiolase"/>
    <property type="match status" value="1"/>
</dbReference>
<dbReference type="InterPro" id="IPR016039">
    <property type="entry name" value="Thiolase-like"/>
</dbReference>
<evidence type="ECO:0000256" key="6">
    <source>
        <dbReference type="RuleBase" id="RU003557"/>
    </source>
</evidence>
<gene>
    <name evidence="9" type="ORF">J0M35_15465</name>
</gene>
<evidence type="ECO:0000259" key="7">
    <source>
        <dbReference type="Pfam" id="PF00108"/>
    </source>
</evidence>
<feature type="active site" description="Acyl-thioester intermediate" evidence="5">
    <location>
        <position position="92"/>
    </location>
</feature>
<keyword evidence="4 6" id="KW-0012">Acyltransferase</keyword>
<dbReference type="InterPro" id="IPR020610">
    <property type="entry name" value="Thiolase_AS"/>
</dbReference>
<feature type="domain" description="Thiolase N-terminal" evidence="7">
    <location>
        <begin position="8"/>
        <end position="130"/>
    </location>
</feature>
<dbReference type="AlphaFoldDB" id="A0A8J7TMI7"/>
<keyword evidence="3 6" id="KW-0808">Transferase</keyword>
<feature type="domain" description="Thiolase N-terminal" evidence="7">
    <location>
        <begin position="185"/>
        <end position="284"/>
    </location>
</feature>
<dbReference type="Pfam" id="PF02803">
    <property type="entry name" value="Thiolase_C"/>
    <property type="match status" value="1"/>
</dbReference>
<organism evidence="9 10">
    <name type="scientific">Candidatus Obscuribacter phosphatis</name>
    <dbReference type="NCBI Taxonomy" id="1906157"/>
    <lineage>
        <taxon>Bacteria</taxon>
        <taxon>Bacillati</taxon>
        <taxon>Candidatus Melainabacteria</taxon>
        <taxon>Candidatus Obscuribacterales</taxon>
        <taxon>Candidatus Obscuribacteraceae</taxon>
        <taxon>Candidatus Obscuribacter</taxon>
    </lineage>
</organism>
<dbReference type="PANTHER" id="PTHR18919">
    <property type="entry name" value="ACETYL-COA C-ACYLTRANSFERASE"/>
    <property type="match status" value="1"/>
</dbReference>
<dbReference type="Gene3D" id="3.40.47.10">
    <property type="match status" value="1"/>
</dbReference>
<dbReference type="SUPFAM" id="SSF53901">
    <property type="entry name" value="Thiolase-like"/>
    <property type="match status" value="2"/>
</dbReference>
<dbReference type="GO" id="GO:0003985">
    <property type="term" value="F:acetyl-CoA C-acetyltransferase activity"/>
    <property type="evidence" value="ECO:0007669"/>
    <property type="project" value="UniProtKB-EC"/>
</dbReference>
<dbReference type="EMBL" id="JAFLCK010000024">
    <property type="protein sequence ID" value="MBN8661764.1"/>
    <property type="molecule type" value="Genomic_DNA"/>
</dbReference>
<dbReference type="Proteomes" id="UP000664277">
    <property type="component" value="Unassembled WGS sequence"/>
</dbReference>
<accession>A0A8J7TMI7</accession>
<evidence type="ECO:0000259" key="8">
    <source>
        <dbReference type="Pfam" id="PF02803"/>
    </source>
</evidence>
<evidence type="ECO:0000256" key="1">
    <source>
        <dbReference type="ARBA" id="ARBA00010982"/>
    </source>
</evidence>
<feature type="active site" description="Proton acceptor" evidence="5">
    <location>
        <position position="400"/>
    </location>
</feature>
<evidence type="ECO:0000313" key="9">
    <source>
        <dbReference type="EMBL" id="MBN8661764.1"/>
    </source>
</evidence>
<dbReference type="EC" id="2.3.1.9" evidence="2"/>
<sequence length="417" mass="43749">MNTPKKVLIGAFVRTPIGKVGGKLSRLEASDMVAHVLKNVTRRAGIKDLSLIDLIVTGHAVQSYFEPNTARVSAQKAGLPDNITAYTIQHQCASGINAAHAVWSALRQGEAALGIACGVESMSLPPLIVSGRQRYSGLNRWLTTRAPKFLRKMFKTYGPLPFFGLAESGLGPIKQSRDPAVLNMIKTAQIVGDLMGITRQEADEFAARSQSNALAAMASGRLATEIEPIAIPGVGLVEHDEFPRQTSVETLAKLPETARSRVVTAGNASGMGDGACALVLVTEDLAKELGIVPLAELVDVVLTGRHALTMGLGPVDAVNELLGRNALAVGDIGYWELNEAFAAQALACIHRLGIDIEKVNRNGGGVSLSHPLGMTGARIIGTGALELSLTGEEFAVATLCVGGGQGAAALIKAYNHN</sequence>